<evidence type="ECO:0000313" key="2">
    <source>
        <dbReference type="Proteomes" id="UP000607281"/>
    </source>
</evidence>
<protein>
    <submittedName>
        <fullName evidence="1">Uncharacterized protein</fullName>
    </submittedName>
</protein>
<comment type="caution">
    <text evidence="1">The sequence shown here is derived from an EMBL/GenBank/DDBJ whole genome shotgun (WGS) entry which is preliminary data.</text>
</comment>
<sequence length="145" mass="15603">MSVTQNLVSTSQSNQATQTKKFMARKPLKIVTALIAATLPFLAVTSTDSMANAGTVRCVKTIKGVSVCAESRGQGYEIYSKLGPVTSQKQYIGKDGGCATFGTVDLAGTRAQIRGCMKVQPLRMEGKAEACFFRKCKSDNFTLNF</sequence>
<dbReference type="RefSeq" id="WP_190407783.1">
    <property type="nucleotide sequence ID" value="NZ_JACJRF010000023.1"/>
</dbReference>
<reference evidence="1 2" key="1">
    <citation type="journal article" date="2020" name="ISME J.">
        <title>Comparative genomics reveals insights into cyanobacterial evolution and habitat adaptation.</title>
        <authorList>
            <person name="Chen M.Y."/>
            <person name="Teng W.K."/>
            <person name="Zhao L."/>
            <person name="Hu C.X."/>
            <person name="Zhou Y.K."/>
            <person name="Han B.P."/>
            <person name="Song L.R."/>
            <person name="Shu W.S."/>
        </authorList>
    </citation>
    <scope>NUCLEOTIDE SEQUENCE [LARGE SCALE GENOMIC DNA]</scope>
    <source>
        <strain evidence="1 2">FACHB-260</strain>
    </source>
</reference>
<dbReference type="Proteomes" id="UP000607281">
    <property type="component" value="Unassembled WGS sequence"/>
</dbReference>
<name>A0ABR8CRC9_9NOST</name>
<evidence type="ECO:0000313" key="1">
    <source>
        <dbReference type="EMBL" id="MBD2345341.1"/>
    </source>
</evidence>
<accession>A0ABR8CRC9</accession>
<proteinExistence type="predicted"/>
<organism evidence="1 2">
    <name type="scientific">Anabaena subtropica FACHB-260</name>
    <dbReference type="NCBI Taxonomy" id="2692884"/>
    <lineage>
        <taxon>Bacteria</taxon>
        <taxon>Bacillati</taxon>
        <taxon>Cyanobacteriota</taxon>
        <taxon>Cyanophyceae</taxon>
        <taxon>Nostocales</taxon>
        <taxon>Nostocaceae</taxon>
        <taxon>Anabaena</taxon>
    </lineage>
</organism>
<gene>
    <name evidence="1" type="ORF">H6G18_14450</name>
</gene>
<keyword evidence="2" id="KW-1185">Reference proteome</keyword>
<dbReference type="EMBL" id="JACJRF010000023">
    <property type="protein sequence ID" value="MBD2345341.1"/>
    <property type="molecule type" value="Genomic_DNA"/>
</dbReference>